<dbReference type="InterPro" id="IPR058441">
    <property type="entry name" value="DUF8128"/>
</dbReference>
<name>A0A3R7DAK7_9EURY</name>
<dbReference type="Proteomes" id="UP000283805">
    <property type="component" value="Unassembled WGS sequence"/>
</dbReference>
<dbReference type="EMBL" id="RAPO01000002">
    <property type="protein sequence ID" value="RKD95637.1"/>
    <property type="molecule type" value="Genomic_DNA"/>
</dbReference>
<evidence type="ECO:0000313" key="3">
    <source>
        <dbReference type="Proteomes" id="UP000283805"/>
    </source>
</evidence>
<accession>A0A3R7DAK7</accession>
<gene>
    <name evidence="2" type="ORF">ATJ93_2498</name>
</gene>
<dbReference type="OrthoDB" id="268875at2157"/>
<organism evidence="2 3">
    <name type="scientific">Halopiger aswanensis</name>
    <dbReference type="NCBI Taxonomy" id="148449"/>
    <lineage>
        <taxon>Archaea</taxon>
        <taxon>Methanobacteriati</taxon>
        <taxon>Methanobacteriota</taxon>
        <taxon>Stenosarchaea group</taxon>
        <taxon>Halobacteria</taxon>
        <taxon>Halobacteriales</taxon>
        <taxon>Natrialbaceae</taxon>
        <taxon>Halopiger</taxon>
    </lineage>
</organism>
<dbReference type="RefSeq" id="WP_120244885.1">
    <property type="nucleotide sequence ID" value="NZ_RAPO01000002.1"/>
</dbReference>
<dbReference type="Pfam" id="PF26449">
    <property type="entry name" value="DUF8128"/>
    <property type="match status" value="1"/>
</dbReference>
<feature type="domain" description="DUF8128" evidence="1">
    <location>
        <begin position="5"/>
        <end position="319"/>
    </location>
</feature>
<dbReference type="AlphaFoldDB" id="A0A3R7DAK7"/>
<keyword evidence="3" id="KW-1185">Reference proteome</keyword>
<sequence>MNLLKQSYTVVDEDQAERLQHPGPDCYYPVEIHPPRDGDVPSTVDRFVRGILEIQTKLLKTSNVSPLIAYEIRRPNPDQLRLQFCTPTKRLDRKVRTHLSNTVSGIGFDTGVNGLPVLPEDTVGGGILTTGRKDRFPLRTDFDSPPINSLVAALHRHAMMNTRIVVQILFQPIAGRSLKEWWRKRRAYQTAGFLRKEKEKLWGSRSATPREQSQADLVERKAGTRGFYVSIRFAVISAGEYTASRVKELAGAFNIYENPESGQYLNATPVKSRRQKHLLGLNQAIADREFGGYSHRFRVSTEELAGLVSVPDRNQQNLETAL</sequence>
<evidence type="ECO:0000259" key="1">
    <source>
        <dbReference type="Pfam" id="PF26449"/>
    </source>
</evidence>
<evidence type="ECO:0000313" key="2">
    <source>
        <dbReference type="EMBL" id="RKD95637.1"/>
    </source>
</evidence>
<reference evidence="2 3" key="1">
    <citation type="submission" date="2018-09" db="EMBL/GenBank/DDBJ databases">
        <title>Genomic Encyclopedia of Archaeal and Bacterial Type Strains, Phase II (KMG-II): from individual species to whole genera.</title>
        <authorList>
            <person name="Goeker M."/>
        </authorList>
    </citation>
    <scope>NUCLEOTIDE SEQUENCE [LARGE SCALE GENOMIC DNA]</scope>
    <source>
        <strain evidence="2 3">DSM 13151</strain>
    </source>
</reference>
<protein>
    <recommendedName>
        <fullName evidence="1">DUF8128 domain-containing protein</fullName>
    </recommendedName>
</protein>
<proteinExistence type="predicted"/>
<comment type="caution">
    <text evidence="2">The sequence shown here is derived from an EMBL/GenBank/DDBJ whole genome shotgun (WGS) entry which is preliminary data.</text>
</comment>